<gene>
    <name evidence="3" type="ORF">NM125_09715</name>
</gene>
<organism evidence="3 4">
    <name type="scientific">Gracilimonas sediminicola</name>
    <dbReference type="NCBI Taxonomy" id="2952158"/>
    <lineage>
        <taxon>Bacteria</taxon>
        <taxon>Pseudomonadati</taxon>
        <taxon>Balneolota</taxon>
        <taxon>Balneolia</taxon>
        <taxon>Balneolales</taxon>
        <taxon>Balneolaceae</taxon>
        <taxon>Gracilimonas</taxon>
    </lineage>
</organism>
<name>A0A9X2REB9_9BACT</name>
<dbReference type="InterPro" id="IPR038673">
    <property type="entry name" value="OprB_sf"/>
</dbReference>
<dbReference type="Pfam" id="PF04966">
    <property type="entry name" value="OprB"/>
    <property type="match status" value="1"/>
</dbReference>
<dbReference type="AlphaFoldDB" id="A0A9X2REB9"/>
<proteinExistence type="inferred from homology"/>
<dbReference type="InterPro" id="IPR052932">
    <property type="entry name" value="OprB_Porin"/>
</dbReference>
<keyword evidence="4" id="KW-1185">Reference proteome</keyword>
<keyword evidence="2" id="KW-0732">Signal</keyword>
<protein>
    <submittedName>
        <fullName evidence="3">Carbohydrate porin</fullName>
    </submittedName>
</protein>
<evidence type="ECO:0000313" key="4">
    <source>
        <dbReference type="Proteomes" id="UP001139125"/>
    </source>
</evidence>
<comment type="similarity">
    <text evidence="1 2">Belongs to the OprB family.</text>
</comment>
<dbReference type="GO" id="GO:0015288">
    <property type="term" value="F:porin activity"/>
    <property type="evidence" value="ECO:0007669"/>
    <property type="project" value="InterPro"/>
</dbReference>
<reference evidence="3" key="1">
    <citation type="submission" date="2022-06" db="EMBL/GenBank/DDBJ databases">
        <title>Gracilimonas sp. CAU 1638 isolated from sea sediment.</title>
        <authorList>
            <person name="Kim W."/>
        </authorList>
    </citation>
    <scope>NUCLEOTIDE SEQUENCE</scope>
    <source>
        <strain evidence="3">CAU 1638</strain>
    </source>
</reference>
<dbReference type="GO" id="GO:0008643">
    <property type="term" value="P:carbohydrate transport"/>
    <property type="evidence" value="ECO:0007669"/>
    <property type="project" value="InterPro"/>
</dbReference>
<evidence type="ECO:0000256" key="1">
    <source>
        <dbReference type="ARBA" id="ARBA00008769"/>
    </source>
</evidence>
<dbReference type="GO" id="GO:0016020">
    <property type="term" value="C:membrane"/>
    <property type="evidence" value="ECO:0007669"/>
    <property type="project" value="InterPro"/>
</dbReference>
<evidence type="ECO:0000256" key="2">
    <source>
        <dbReference type="RuleBase" id="RU363072"/>
    </source>
</evidence>
<dbReference type="Gene3D" id="2.40.160.180">
    <property type="entry name" value="Carbohydrate-selective porin OprB"/>
    <property type="match status" value="1"/>
</dbReference>
<sequence>MITQLTSLGKSGLLFALFLFLQPAGIFAQQAEENAASPFEVSVSYTGDLFGNVAGGNETGIRYFDNIDVNMQVNFDELPLGLSGTTFYVYGIGNQGGSISGLAGDLQGISNIEAENSWRIFEIWVQKKFFLANSSILLGLYDINSEFNVLNSSLLFLNSSHGLDPTIALSGVLGPSTFPYTSLAARLKINPFSGLYMQAAVLDGVPSDPGNTRGTKIYLRERDGVFVIGEIGFQSLRDNSLQMRNRVTRLQNMLDPGVVGNNKIAIGGWFYSNERSTWEVTGFREQEFGFYALGEYEIFSNTSTSPRSLKTFFRAGAVNPDINMLNGFLGGGFVFDGLIPGRPGDQTGLAVAHAMASPEYRSVTYLNSYKPEKAETNIEFTHQFALNDYVQVQGNAQYVLNPGLDATLDDAVVVGARLVIGF</sequence>
<evidence type="ECO:0000313" key="3">
    <source>
        <dbReference type="EMBL" id="MCP9291850.1"/>
    </source>
</evidence>
<dbReference type="EMBL" id="JANDBC010000001">
    <property type="protein sequence ID" value="MCP9291850.1"/>
    <property type="molecule type" value="Genomic_DNA"/>
</dbReference>
<feature type="signal peptide" evidence="2">
    <location>
        <begin position="1"/>
        <end position="28"/>
    </location>
</feature>
<feature type="chain" id="PRO_5041017914" evidence="2">
    <location>
        <begin position="29"/>
        <end position="422"/>
    </location>
</feature>
<dbReference type="Proteomes" id="UP001139125">
    <property type="component" value="Unassembled WGS sequence"/>
</dbReference>
<dbReference type="InterPro" id="IPR007049">
    <property type="entry name" value="Carb-sel_porin_OprB"/>
</dbReference>
<accession>A0A9X2REB9</accession>
<comment type="caution">
    <text evidence="3">The sequence shown here is derived from an EMBL/GenBank/DDBJ whole genome shotgun (WGS) entry which is preliminary data.</text>
</comment>
<dbReference type="RefSeq" id="WP_255134712.1">
    <property type="nucleotide sequence ID" value="NZ_JANDBC010000001.1"/>
</dbReference>
<dbReference type="PANTHER" id="PTHR37944">
    <property type="entry name" value="PORIN B"/>
    <property type="match status" value="1"/>
</dbReference>
<dbReference type="PANTHER" id="PTHR37944:SF1">
    <property type="entry name" value="PORIN B"/>
    <property type="match status" value="1"/>
</dbReference>